<evidence type="ECO:0000256" key="1">
    <source>
        <dbReference type="SAM" id="MobiDB-lite"/>
    </source>
</evidence>
<evidence type="ECO:0000313" key="2">
    <source>
        <dbReference type="EMBL" id="KAJ3185389.1"/>
    </source>
</evidence>
<feature type="region of interest" description="Disordered" evidence="1">
    <location>
        <begin position="420"/>
        <end position="450"/>
    </location>
</feature>
<feature type="region of interest" description="Disordered" evidence="1">
    <location>
        <begin position="481"/>
        <end position="500"/>
    </location>
</feature>
<dbReference type="Proteomes" id="UP001212152">
    <property type="component" value="Unassembled WGS sequence"/>
</dbReference>
<dbReference type="EMBL" id="JADGJQ010000001">
    <property type="protein sequence ID" value="KAJ3185389.1"/>
    <property type="molecule type" value="Genomic_DNA"/>
</dbReference>
<name>A0AAD5TUQ9_9FUNG</name>
<gene>
    <name evidence="2" type="ORF">HDU87_000006</name>
</gene>
<feature type="compositionally biased region" description="Polar residues" evidence="1">
    <location>
        <begin position="481"/>
        <end position="493"/>
    </location>
</feature>
<dbReference type="AlphaFoldDB" id="A0AAD5TUQ9"/>
<evidence type="ECO:0000313" key="3">
    <source>
        <dbReference type="Proteomes" id="UP001212152"/>
    </source>
</evidence>
<accession>A0AAD5TUQ9</accession>
<organism evidence="2 3">
    <name type="scientific">Geranomyces variabilis</name>
    <dbReference type="NCBI Taxonomy" id="109894"/>
    <lineage>
        <taxon>Eukaryota</taxon>
        <taxon>Fungi</taxon>
        <taxon>Fungi incertae sedis</taxon>
        <taxon>Chytridiomycota</taxon>
        <taxon>Chytridiomycota incertae sedis</taxon>
        <taxon>Chytridiomycetes</taxon>
        <taxon>Spizellomycetales</taxon>
        <taxon>Powellomycetaceae</taxon>
        <taxon>Geranomyces</taxon>
    </lineage>
</organism>
<keyword evidence="3" id="KW-1185">Reference proteome</keyword>
<comment type="caution">
    <text evidence="2">The sequence shown here is derived from an EMBL/GenBank/DDBJ whole genome shotgun (WGS) entry which is preliminary data.</text>
</comment>
<feature type="region of interest" description="Disordered" evidence="1">
    <location>
        <begin position="230"/>
        <end position="249"/>
    </location>
</feature>
<sequence>MKDKARSITDAALTEDAIKASDYAAVFFAFDGWFSLSLSEFADFLAFGGLQASWSTIARTADDTLAASRDADVRYLMKSPSAMAVYVSKYTTQGLGERAFDARVVLTFAEFPDVDMKLHDGEKMSVSDQAEKMERSGKTRVVGKKLDYFIESARALGKFCPGQVNWIGVPSLQILDNAARFYILAQFAPELFFMRDASDGASVMRNTAEAIRRAPRKRTVRKFSDVLQPKAIGRGDGGGGHPSNHSNRHADQAQVGNVWDLSIPPMPKTTKKPITFPAIPQPQLDMSYDEFKEALTAVSDELDLIPLEELTASEARVFKGRVSHLHKAKSVPTHLYEKKLKKLANKKTLDLVREAQVDSVRQNVLLRAVQSRENIARKLMSTTARTYKDYLAVPLQMDQTSSENFEVTVSAAASRYVPATPSAPAGGNFMPAGSDDDSECEDMDTADPSAETSSLQRELEQLISAAFCDFDFDSELTLNTPAGINHNENTTPEGSEDEFDDPPASILTPIGEDNRGHRLLEKSGWNPNEPLQEPLMGQGRCAGDRSGLGYEGHDEFDTDEFDGSRGYGSRGYRYIKFVSPAGALSVNNAGNATPAGGMSREDVDVEIATLLERRELGLS</sequence>
<proteinExistence type="predicted"/>
<reference evidence="2" key="1">
    <citation type="submission" date="2020-05" db="EMBL/GenBank/DDBJ databases">
        <title>Phylogenomic resolution of chytrid fungi.</title>
        <authorList>
            <person name="Stajich J.E."/>
            <person name="Amses K."/>
            <person name="Simmons R."/>
            <person name="Seto K."/>
            <person name="Myers J."/>
            <person name="Bonds A."/>
            <person name="Quandt C.A."/>
            <person name="Barry K."/>
            <person name="Liu P."/>
            <person name="Grigoriev I."/>
            <person name="Longcore J.E."/>
            <person name="James T.Y."/>
        </authorList>
    </citation>
    <scope>NUCLEOTIDE SEQUENCE</scope>
    <source>
        <strain evidence="2">JEL0379</strain>
    </source>
</reference>
<feature type="compositionally biased region" description="Acidic residues" evidence="1">
    <location>
        <begin position="434"/>
        <end position="445"/>
    </location>
</feature>
<protein>
    <submittedName>
        <fullName evidence="2">Uncharacterized protein</fullName>
    </submittedName>
</protein>